<evidence type="ECO:0000313" key="5">
    <source>
        <dbReference type="EMBL" id="GAA5186132.1"/>
    </source>
</evidence>
<comment type="similarity">
    <text evidence="1">Belongs to the HpcH/HpaI aldolase family.</text>
</comment>
<dbReference type="RefSeq" id="WP_345630304.1">
    <property type="nucleotide sequence ID" value="NZ_BAABJQ010000008.1"/>
</dbReference>
<keyword evidence="6" id="KW-1185">Reference proteome</keyword>
<dbReference type="GO" id="GO:0016829">
    <property type="term" value="F:lyase activity"/>
    <property type="evidence" value="ECO:0007669"/>
    <property type="project" value="UniProtKB-KW"/>
</dbReference>
<proteinExistence type="inferred from homology"/>
<protein>
    <submittedName>
        <fullName evidence="5">Aldolase/citrate lyase family protein</fullName>
    </submittedName>
</protein>
<comment type="caution">
    <text evidence="5">The sequence shown here is derived from an EMBL/GenBank/DDBJ whole genome shotgun (WGS) entry which is preliminary data.</text>
</comment>
<accession>A0ABP9RTV7</accession>
<gene>
    <name evidence="5" type="ORF">GCM10023322_31720</name>
</gene>
<evidence type="ECO:0000313" key="6">
    <source>
        <dbReference type="Proteomes" id="UP001501570"/>
    </source>
</evidence>
<dbReference type="Proteomes" id="UP001501570">
    <property type="component" value="Unassembled WGS sequence"/>
</dbReference>
<dbReference type="InterPro" id="IPR040442">
    <property type="entry name" value="Pyrv_kinase-like_dom_sf"/>
</dbReference>
<keyword evidence="2" id="KW-0479">Metal-binding</keyword>
<dbReference type="SUPFAM" id="SSF51621">
    <property type="entry name" value="Phosphoenolpyruvate/pyruvate domain"/>
    <property type="match status" value="1"/>
</dbReference>
<dbReference type="EMBL" id="BAABJQ010000008">
    <property type="protein sequence ID" value="GAA5186132.1"/>
    <property type="molecule type" value="Genomic_DNA"/>
</dbReference>
<keyword evidence="3 5" id="KW-0456">Lyase</keyword>
<evidence type="ECO:0000256" key="3">
    <source>
        <dbReference type="ARBA" id="ARBA00023239"/>
    </source>
</evidence>
<dbReference type="PANTHER" id="PTHR30502">
    <property type="entry name" value="2-KETO-3-DEOXY-L-RHAMNONATE ALDOLASE"/>
    <property type="match status" value="1"/>
</dbReference>
<name>A0ABP9RTV7_9ACTN</name>
<sequence length="257" mass="26572">MTSIHAAFPAGGPSAGAIGTLVGINSPALTEMLSALGFDFLFLDLEHGGIGDADLLNHVYASRIAQLARLRDGSETSIKRAADSGVAGIVVPHVRSGAMAEQIVVWAAYPPVGERSVGLAPNTLLGAELGAALAEPERPVVIAQIEDVDGVREIEEICRVPRLGGVFIGPFDLSASLGAVGDFAAEAFRAAIGRVVGAAHQANLRVGVFAPTAAAWRDFRAQGCDYAVLGADSLFLADGARRALGEANAMAKEYQTR</sequence>
<evidence type="ECO:0000259" key="4">
    <source>
        <dbReference type="Pfam" id="PF03328"/>
    </source>
</evidence>
<dbReference type="Pfam" id="PF03328">
    <property type="entry name" value="HpcH_HpaI"/>
    <property type="match status" value="1"/>
</dbReference>
<dbReference type="InterPro" id="IPR015813">
    <property type="entry name" value="Pyrv/PenolPyrv_kinase-like_dom"/>
</dbReference>
<organism evidence="5 6">
    <name type="scientific">Rugosimonospora acidiphila</name>
    <dbReference type="NCBI Taxonomy" id="556531"/>
    <lineage>
        <taxon>Bacteria</taxon>
        <taxon>Bacillati</taxon>
        <taxon>Actinomycetota</taxon>
        <taxon>Actinomycetes</taxon>
        <taxon>Micromonosporales</taxon>
        <taxon>Micromonosporaceae</taxon>
        <taxon>Rugosimonospora</taxon>
    </lineage>
</organism>
<dbReference type="InterPro" id="IPR005000">
    <property type="entry name" value="Aldolase/citrate-lyase_domain"/>
</dbReference>
<dbReference type="PANTHER" id="PTHR30502:SF0">
    <property type="entry name" value="PHOSPHOENOLPYRUVATE CARBOXYLASE FAMILY PROTEIN"/>
    <property type="match status" value="1"/>
</dbReference>
<evidence type="ECO:0000256" key="2">
    <source>
        <dbReference type="ARBA" id="ARBA00022723"/>
    </source>
</evidence>
<reference evidence="6" key="1">
    <citation type="journal article" date="2019" name="Int. J. Syst. Evol. Microbiol.">
        <title>The Global Catalogue of Microorganisms (GCM) 10K type strain sequencing project: providing services to taxonomists for standard genome sequencing and annotation.</title>
        <authorList>
            <consortium name="The Broad Institute Genomics Platform"/>
            <consortium name="The Broad Institute Genome Sequencing Center for Infectious Disease"/>
            <person name="Wu L."/>
            <person name="Ma J."/>
        </authorList>
    </citation>
    <scope>NUCLEOTIDE SEQUENCE [LARGE SCALE GENOMIC DNA]</scope>
    <source>
        <strain evidence="6">JCM 18304</strain>
    </source>
</reference>
<feature type="domain" description="HpcH/HpaI aldolase/citrate lyase" evidence="4">
    <location>
        <begin position="23"/>
        <end position="233"/>
    </location>
</feature>
<evidence type="ECO:0000256" key="1">
    <source>
        <dbReference type="ARBA" id="ARBA00005568"/>
    </source>
</evidence>
<dbReference type="Gene3D" id="3.20.20.60">
    <property type="entry name" value="Phosphoenolpyruvate-binding domains"/>
    <property type="match status" value="1"/>
</dbReference>
<dbReference type="InterPro" id="IPR050251">
    <property type="entry name" value="HpcH-HpaI_aldolase"/>
</dbReference>